<dbReference type="EMBL" id="QSEP01000288">
    <property type="protein sequence ID" value="RGZ73843.1"/>
    <property type="molecule type" value="Genomic_DNA"/>
</dbReference>
<dbReference type="Proteomes" id="UP000262524">
    <property type="component" value="Unassembled WGS sequence"/>
</dbReference>
<evidence type="ECO:0000313" key="7">
    <source>
        <dbReference type="Proteomes" id="UP000262524"/>
    </source>
</evidence>
<gene>
    <name evidence="6" type="ORF">DW972_15005</name>
    <name evidence="5" type="ORF">DW972_15820</name>
    <name evidence="4" type="ORF">DW972_16145</name>
    <name evidence="3" type="ORF">DW972_16150</name>
    <name evidence="2" type="ORF">DXD91_16055</name>
</gene>
<dbReference type="EMBL" id="QSOE01000223">
    <property type="protein sequence ID" value="RGI74748.1"/>
    <property type="molecule type" value="Genomic_DNA"/>
</dbReference>
<dbReference type="EMBL" id="QSEP01000183">
    <property type="protein sequence ID" value="RGZ76717.1"/>
    <property type="molecule type" value="Genomic_DNA"/>
</dbReference>
<dbReference type="Pfam" id="PF13333">
    <property type="entry name" value="rve_2"/>
    <property type="match status" value="1"/>
</dbReference>
<evidence type="ECO:0000313" key="5">
    <source>
        <dbReference type="EMBL" id="RGZ74746.1"/>
    </source>
</evidence>
<dbReference type="InterPro" id="IPR001584">
    <property type="entry name" value="Integrase_cat-core"/>
</dbReference>
<evidence type="ECO:0000313" key="8">
    <source>
        <dbReference type="Proteomes" id="UP000286561"/>
    </source>
</evidence>
<feature type="domain" description="Integrase catalytic" evidence="1">
    <location>
        <begin position="1"/>
        <end position="47"/>
    </location>
</feature>
<name>A0A374MTP3_9FIRM</name>
<dbReference type="AlphaFoldDB" id="A0A374MTP3"/>
<dbReference type="GO" id="GO:0015074">
    <property type="term" value="P:DNA integration"/>
    <property type="evidence" value="ECO:0007669"/>
    <property type="project" value="InterPro"/>
</dbReference>
<feature type="non-terminal residue" evidence="2">
    <location>
        <position position="1"/>
    </location>
</feature>
<dbReference type="SUPFAM" id="SSF53098">
    <property type="entry name" value="Ribonuclease H-like"/>
    <property type="match status" value="1"/>
</dbReference>
<reference evidence="7 8" key="1">
    <citation type="submission" date="2018-08" db="EMBL/GenBank/DDBJ databases">
        <title>A genome reference for cultivated species of the human gut microbiota.</title>
        <authorList>
            <person name="Zou Y."/>
            <person name="Xue W."/>
            <person name="Luo G."/>
        </authorList>
    </citation>
    <scope>NUCLEOTIDE SEQUENCE [LARGE SCALE GENOMIC DNA]</scope>
    <source>
        <strain evidence="3 8">AM48-23BH</strain>
        <strain evidence="2 7">TM10-1AC</strain>
    </source>
</reference>
<proteinExistence type="predicted"/>
<evidence type="ECO:0000313" key="6">
    <source>
        <dbReference type="EMBL" id="RGZ76717.1"/>
    </source>
</evidence>
<evidence type="ECO:0000259" key="1">
    <source>
        <dbReference type="Pfam" id="PF13333"/>
    </source>
</evidence>
<organism evidence="2 7">
    <name type="scientific">Anaerobutyricum hallii</name>
    <dbReference type="NCBI Taxonomy" id="39488"/>
    <lineage>
        <taxon>Bacteria</taxon>
        <taxon>Bacillati</taxon>
        <taxon>Bacillota</taxon>
        <taxon>Clostridia</taxon>
        <taxon>Lachnospirales</taxon>
        <taxon>Lachnospiraceae</taxon>
        <taxon>Anaerobutyricum</taxon>
    </lineage>
</organism>
<evidence type="ECO:0000313" key="4">
    <source>
        <dbReference type="EMBL" id="RGZ73863.1"/>
    </source>
</evidence>
<comment type="caution">
    <text evidence="2">The sequence shown here is derived from an EMBL/GenBank/DDBJ whole genome shotgun (WGS) entry which is preliminary data.</text>
</comment>
<dbReference type="EMBL" id="QSEP01000287">
    <property type="protein sequence ID" value="RGZ73863.1"/>
    <property type="molecule type" value="Genomic_DNA"/>
</dbReference>
<dbReference type="InterPro" id="IPR012337">
    <property type="entry name" value="RNaseH-like_sf"/>
</dbReference>
<sequence>KREMYYGKKFESREELEKAITEYIDYYTNDRPQRGLGVLTPMEFHEKQRLAA</sequence>
<dbReference type="Proteomes" id="UP000286561">
    <property type="component" value="Unassembled WGS sequence"/>
</dbReference>
<accession>A0A374MTP3</accession>
<evidence type="ECO:0000313" key="2">
    <source>
        <dbReference type="EMBL" id="RGI74748.1"/>
    </source>
</evidence>
<protein>
    <submittedName>
        <fullName evidence="2">IS3 family transposase</fullName>
    </submittedName>
</protein>
<evidence type="ECO:0000313" key="3">
    <source>
        <dbReference type="EMBL" id="RGZ73843.1"/>
    </source>
</evidence>
<dbReference type="EMBL" id="QSEP01000239">
    <property type="protein sequence ID" value="RGZ74746.1"/>
    <property type="molecule type" value="Genomic_DNA"/>
</dbReference>